<dbReference type="InterPro" id="IPR016181">
    <property type="entry name" value="Acyl_CoA_acyltransferase"/>
</dbReference>
<sequence length="176" mass="19715">MGPRLSGHQLDFVNSLAGLFECPLPCRAVYLHTLCTNVVALRFYQRRGFVVHRLVPRCYLIDGDSADGYCCVLHINGGYPYRSMADECLQWLRQTISATRAAAVVVIARLARACDALSSYLLHSRRSIKWASSRLGLWLRGTEEIPVHSLHRTCFPPGHLEGIQCDNNSPLLMSSK</sequence>
<dbReference type="GO" id="GO:0004596">
    <property type="term" value="F:protein-N-terminal amino-acid acetyltransferase activity"/>
    <property type="evidence" value="ECO:0007669"/>
    <property type="project" value="InterPro"/>
</dbReference>
<keyword evidence="2" id="KW-0808">Transferase</keyword>
<dbReference type="GO" id="GO:0004402">
    <property type="term" value="F:histone acetyltransferase activity"/>
    <property type="evidence" value="ECO:0007669"/>
    <property type="project" value="TreeGrafter"/>
</dbReference>
<dbReference type="EC" id="2.3.1.48" evidence="1"/>
<evidence type="ECO:0000256" key="1">
    <source>
        <dbReference type="ARBA" id="ARBA00013184"/>
    </source>
</evidence>
<proteinExistence type="predicted"/>
<name>A0A5K3G2G7_MESCO</name>
<dbReference type="InterPro" id="IPR045141">
    <property type="entry name" value="NAA60-like"/>
</dbReference>
<evidence type="ECO:0000256" key="2">
    <source>
        <dbReference type="ARBA" id="ARBA00022679"/>
    </source>
</evidence>
<reference evidence="5" key="1">
    <citation type="submission" date="2019-11" db="UniProtKB">
        <authorList>
            <consortium name="WormBaseParasite"/>
        </authorList>
    </citation>
    <scope>IDENTIFICATION</scope>
</reference>
<dbReference type="WBParaSite" id="MCU_012300-RA">
    <property type="protein sequence ID" value="MCU_012300-RA"/>
    <property type="gene ID" value="MCU_012300"/>
</dbReference>
<accession>A0A5K3G2G7</accession>
<dbReference type="AlphaFoldDB" id="A0A5K3G2G7"/>
<organism evidence="5">
    <name type="scientific">Mesocestoides corti</name>
    <name type="common">Flatworm</name>
    <dbReference type="NCBI Taxonomy" id="53468"/>
    <lineage>
        <taxon>Eukaryota</taxon>
        <taxon>Metazoa</taxon>
        <taxon>Spiralia</taxon>
        <taxon>Lophotrochozoa</taxon>
        <taxon>Platyhelminthes</taxon>
        <taxon>Cestoda</taxon>
        <taxon>Eucestoda</taxon>
        <taxon>Cyclophyllidea</taxon>
        <taxon>Mesocestoididae</taxon>
        <taxon>Mesocestoides</taxon>
    </lineage>
</organism>
<protein>
    <recommendedName>
        <fullName evidence="1">histone acetyltransferase</fullName>
        <ecNumber evidence="1">2.3.1.48</ecNumber>
    </recommendedName>
</protein>
<evidence type="ECO:0000256" key="3">
    <source>
        <dbReference type="ARBA" id="ARBA00022853"/>
    </source>
</evidence>
<dbReference type="Gene3D" id="3.40.630.30">
    <property type="match status" value="1"/>
</dbReference>
<keyword evidence="3" id="KW-0156">Chromatin regulator</keyword>
<evidence type="ECO:0000256" key="4">
    <source>
        <dbReference type="ARBA" id="ARBA00023315"/>
    </source>
</evidence>
<dbReference type="PANTHER" id="PTHR14744:SF15">
    <property type="entry name" value="N-ALPHA-ACETYLTRANSFERASE 60"/>
    <property type="match status" value="1"/>
</dbReference>
<keyword evidence="4" id="KW-0012">Acyltransferase</keyword>
<dbReference type="GO" id="GO:0000139">
    <property type="term" value="C:Golgi membrane"/>
    <property type="evidence" value="ECO:0007669"/>
    <property type="project" value="TreeGrafter"/>
</dbReference>
<evidence type="ECO:0000313" key="5">
    <source>
        <dbReference type="WBParaSite" id="MCU_012300-RA"/>
    </source>
</evidence>
<dbReference type="PANTHER" id="PTHR14744">
    <property type="entry name" value="N-ALPHA-ACETYLTRANSFERASE 60"/>
    <property type="match status" value="1"/>
</dbReference>
<dbReference type="SUPFAM" id="SSF55729">
    <property type="entry name" value="Acyl-CoA N-acyltransferases (Nat)"/>
    <property type="match status" value="1"/>
</dbReference>